<feature type="compositionally biased region" description="Low complexity" evidence="2">
    <location>
        <begin position="608"/>
        <end position="625"/>
    </location>
</feature>
<feature type="region of interest" description="Disordered" evidence="2">
    <location>
        <begin position="608"/>
        <end position="630"/>
    </location>
</feature>
<dbReference type="SUPFAM" id="SSF53300">
    <property type="entry name" value="vWA-like"/>
    <property type="match status" value="1"/>
</dbReference>
<organism evidence="5 6">
    <name type="scientific">Castilleja foliolosa</name>
    <dbReference type="NCBI Taxonomy" id="1961234"/>
    <lineage>
        <taxon>Eukaryota</taxon>
        <taxon>Viridiplantae</taxon>
        <taxon>Streptophyta</taxon>
        <taxon>Embryophyta</taxon>
        <taxon>Tracheophyta</taxon>
        <taxon>Spermatophyta</taxon>
        <taxon>Magnoliopsida</taxon>
        <taxon>eudicotyledons</taxon>
        <taxon>Gunneridae</taxon>
        <taxon>Pentapetalae</taxon>
        <taxon>asterids</taxon>
        <taxon>lamiids</taxon>
        <taxon>Lamiales</taxon>
        <taxon>Orobanchaceae</taxon>
        <taxon>Pedicularideae</taxon>
        <taxon>Castillejinae</taxon>
        <taxon>Castilleja</taxon>
    </lineage>
</organism>
<dbReference type="PANTHER" id="PTHR10579:SF146">
    <property type="entry name" value="RING-TYPE DOMAIN-CONTAINING PROTEIN"/>
    <property type="match status" value="1"/>
</dbReference>
<dbReference type="InterPro" id="IPR032838">
    <property type="entry name" value="Vwaint_dom"/>
</dbReference>
<dbReference type="SUPFAM" id="SSF57850">
    <property type="entry name" value="RING/U-box"/>
    <property type="match status" value="1"/>
</dbReference>
<dbReference type="InterPro" id="IPR002035">
    <property type="entry name" value="VWF_A"/>
</dbReference>
<dbReference type="SMART" id="SM00184">
    <property type="entry name" value="RING"/>
    <property type="match status" value="1"/>
</dbReference>
<dbReference type="Pfam" id="PF00092">
    <property type="entry name" value="VWA"/>
    <property type="match status" value="1"/>
</dbReference>
<feature type="domain" description="VWFA" evidence="4">
    <location>
        <begin position="223"/>
        <end position="415"/>
    </location>
</feature>
<dbReference type="InterPro" id="IPR013083">
    <property type="entry name" value="Znf_RING/FYVE/PHD"/>
</dbReference>
<evidence type="ECO:0000259" key="4">
    <source>
        <dbReference type="PROSITE" id="PS50234"/>
    </source>
</evidence>
<feature type="compositionally biased region" description="Low complexity" evidence="2">
    <location>
        <begin position="36"/>
        <end position="52"/>
    </location>
</feature>
<evidence type="ECO:0000256" key="2">
    <source>
        <dbReference type="SAM" id="MobiDB-lite"/>
    </source>
</evidence>
<evidence type="ECO:0000313" key="6">
    <source>
        <dbReference type="Proteomes" id="UP001632038"/>
    </source>
</evidence>
<evidence type="ECO:0000313" key="5">
    <source>
        <dbReference type="EMBL" id="KAL3654645.1"/>
    </source>
</evidence>
<keyword evidence="1" id="KW-0479">Metal-binding</keyword>
<dbReference type="CDD" id="cd23114">
    <property type="entry name" value="RING-H2_WAVH2"/>
    <property type="match status" value="1"/>
</dbReference>
<dbReference type="PROSITE" id="PS50089">
    <property type="entry name" value="ZF_RING_2"/>
    <property type="match status" value="1"/>
</dbReference>
<sequence>MYGMWSKLIKTLSLKNAGPSASSSQLPPRVSKQSDSRSPSSAASSDSSSFSDRLSRSFSSGGRVSKKACAICLGNVRSRQGQAIFTAECSHSFHFSCIANSVKHGHYLCPICRCKWKEIPFQMPTTPNNNNTANRSITHTPPPLEDSFSFSDPVRYSDDEPLFVGPTGNTSSPTPSDSVSIKAVPEFPALAALDSVSNLAILIGVRAPSLLDDGCRLDRAPIDLVTVLDVSASMAGSKLTLLKRAVHFVVDNLGPADRLSVVSFSTSARRIFPLRRMTHSGREDARLAIDSLSSDGGTNVVEGLKKGARVLEERRENNPIASIILLSDGKDTCNTYRAGPNRAMDYLTSLPASVLIESGPGPNFPVHTFGFGADHDSNVLHAISDASGGTFSFIESVGLVQDAFARCIGGLLSIVAHELRLTMTSLSPAGVEIRLNPSGRYAHEISEDRLRGAITIGELYADEEKEFLIYLSVPVCYMTGKTPLLRIECSYKDISNSMVKLEGERVEIRRPDVQSPEDGVVNLEIDRQKVRLSVVEAIAEAKDLAESGDLAGAQVLLTTANSALLCSASARSGDGLCSQLMAELAEIRRRMANLHMYEREGRAYMLSGLSSHSSQRSTTRSSNSGPVGYDTPSMTTMISHSQNLSAEYYYREQAREQGIRLTRSTSSTGV</sequence>
<proteinExistence type="predicted"/>
<keyword evidence="1" id="KW-0862">Zinc</keyword>
<dbReference type="EMBL" id="JAVIJP010000004">
    <property type="protein sequence ID" value="KAL3654645.1"/>
    <property type="molecule type" value="Genomic_DNA"/>
</dbReference>
<accession>A0ABD3EJQ0</accession>
<dbReference type="Pfam" id="PF17123">
    <property type="entry name" value="zf-RING_11"/>
    <property type="match status" value="1"/>
</dbReference>
<dbReference type="AlphaFoldDB" id="A0ABD3EJQ0"/>
<dbReference type="GO" id="GO:0008270">
    <property type="term" value="F:zinc ion binding"/>
    <property type="evidence" value="ECO:0007669"/>
    <property type="project" value="UniProtKB-KW"/>
</dbReference>
<reference evidence="6" key="1">
    <citation type="journal article" date="2024" name="IScience">
        <title>Strigolactones Initiate the Formation of Haustorium-like Structures in Castilleja.</title>
        <authorList>
            <person name="Buerger M."/>
            <person name="Peterson D."/>
            <person name="Chory J."/>
        </authorList>
    </citation>
    <scope>NUCLEOTIDE SEQUENCE [LARGE SCALE GENOMIC DNA]</scope>
</reference>
<evidence type="ECO:0000256" key="1">
    <source>
        <dbReference type="PROSITE-ProRule" id="PRU00175"/>
    </source>
</evidence>
<dbReference type="Proteomes" id="UP001632038">
    <property type="component" value="Unassembled WGS sequence"/>
</dbReference>
<dbReference type="InterPro" id="IPR051266">
    <property type="entry name" value="CLCR"/>
</dbReference>
<feature type="region of interest" description="Disordered" evidence="2">
    <location>
        <begin position="16"/>
        <end position="52"/>
    </location>
</feature>
<name>A0ABD3EJQ0_9LAMI</name>
<dbReference type="Gene3D" id="3.40.50.410">
    <property type="entry name" value="von Willebrand factor, type A domain"/>
    <property type="match status" value="1"/>
</dbReference>
<dbReference type="Gene3D" id="3.30.40.10">
    <property type="entry name" value="Zinc/RING finger domain, C3HC4 (zinc finger)"/>
    <property type="match status" value="1"/>
</dbReference>
<protein>
    <submittedName>
        <fullName evidence="5">Uncharacterized protein</fullName>
    </submittedName>
</protein>
<feature type="domain" description="RING-type" evidence="3">
    <location>
        <begin position="69"/>
        <end position="113"/>
    </location>
</feature>
<dbReference type="InterPro" id="IPR001841">
    <property type="entry name" value="Znf_RING"/>
</dbReference>
<dbReference type="CDD" id="cd01466">
    <property type="entry name" value="vWA_C3HC4_type"/>
    <property type="match status" value="1"/>
</dbReference>
<comment type="caution">
    <text evidence="5">The sequence shown here is derived from an EMBL/GenBank/DDBJ whole genome shotgun (WGS) entry which is preliminary data.</text>
</comment>
<dbReference type="InterPro" id="IPR036465">
    <property type="entry name" value="vWFA_dom_sf"/>
</dbReference>
<dbReference type="SMART" id="SM00327">
    <property type="entry name" value="VWA"/>
    <property type="match status" value="1"/>
</dbReference>
<dbReference type="Pfam" id="PF14624">
    <property type="entry name" value="Vwaint"/>
    <property type="match status" value="1"/>
</dbReference>
<keyword evidence="6" id="KW-1185">Reference proteome</keyword>
<gene>
    <name evidence="5" type="ORF">CASFOL_001630</name>
</gene>
<keyword evidence="1" id="KW-0863">Zinc-finger</keyword>
<dbReference type="PROSITE" id="PS50234">
    <property type="entry name" value="VWFA"/>
    <property type="match status" value="1"/>
</dbReference>
<evidence type="ECO:0000259" key="3">
    <source>
        <dbReference type="PROSITE" id="PS50089"/>
    </source>
</evidence>
<dbReference type="PANTHER" id="PTHR10579">
    <property type="entry name" value="CALCIUM-ACTIVATED CHLORIDE CHANNEL REGULATOR"/>
    <property type="match status" value="1"/>
</dbReference>